<evidence type="ECO:0000313" key="4">
    <source>
        <dbReference type="Proteomes" id="UP000004525"/>
    </source>
</evidence>
<dbReference type="GO" id="GO:0008982">
    <property type="term" value="F:protein-N(PI)-phosphohistidine-sugar phosphotransferase activity"/>
    <property type="evidence" value="ECO:0007669"/>
    <property type="project" value="InterPro"/>
</dbReference>
<accession>C2JT01</accession>
<sequence length="96" mass="10632">MNVMKFLAVCGFGVGSSMVLKMTLNKVVKELGIDATVENTDIATAKATKADAYFTSAELEKDLEQSTDSPVYPIKRYMNKDEVEEALKKYLATKED</sequence>
<dbReference type="Pfam" id="PF02302">
    <property type="entry name" value="PTS_IIB"/>
    <property type="match status" value="1"/>
</dbReference>
<dbReference type="InterPro" id="IPR036095">
    <property type="entry name" value="PTS_EIIB-like_sf"/>
</dbReference>
<organism evidence="3 4">
    <name type="scientific">Lacticaseibacillus rhamnosus (strain LMS2-1)</name>
    <dbReference type="NCBI Taxonomy" id="525361"/>
    <lineage>
        <taxon>Bacteria</taxon>
        <taxon>Bacillati</taxon>
        <taxon>Bacillota</taxon>
        <taxon>Bacilli</taxon>
        <taxon>Lactobacillales</taxon>
        <taxon>Lactobacillaceae</taxon>
        <taxon>Lacticaseibacillus</taxon>
    </lineage>
</organism>
<gene>
    <name evidence="3" type="ORF">HMPREF0539_0035</name>
</gene>
<name>C2JT01_LACRM</name>
<evidence type="ECO:0000259" key="2">
    <source>
        <dbReference type="PROSITE" id="PS51099"/>
    </source>
</evidence>
<feature type="domain" description="PTS EIIB type-2" evidence="2">
    <location>
        <begin position="4"/>
        <end position="95"/>
    </location>
</feature>
<dbReference type="SUPFAM" id="SSF52794">
    <property type="entry name" value="PTS system IIB component-like"/>
    <property type="match status" value="1"/>
</dbReference>
<keyword evidence="1 3" id="KW-0808">Transferase</keyword>
<evidence type="ECO:0000256" key="1">
    <source>
        <dbReference type="ARBA" id="ARBA00022679"/>
    </source>
</evidence>
<dbReference type="GO" id="GO:0009401">
    <property type="term" value="P:phosphoenolpyruvate-dependent sugar phosphotransferase system"/>
    <property type="evidence" value="ECO:0007669"/>
    <property type="project" value="InterPro"/>
</dbReference>
<protein>
    <submittedName>
        <fullName evidence="3">PTS system, Lactose/Cellobiose specific IIB subunit</fullName>
        <ecNumber evidence="3">2.7.1.69</ecNumber>
    </submittedName>
</protein>
<reference evidence="3" key="1">
    <citation type="submission" date="2009-01" db="EMBL/GenBank/DDBJ databases">
        <authorList>
            <person name="Qin X."/>
            <person name="Bachman B."/>
            <person name="Battles P."/>
            <person name="Bell A."/>
            <person name="Bess C."/>
            <person name="Bickham C."/>
            <person name="Chaboub L."/>
            <person name="Chen D."/>
            <person name="Coyle M."/>
            <person name="Deiros D.R."/>
            <person name="Dinh H."/>
            <person name="Forbes L."/>
            <person name="Fowler G."/>
            <person name="Francisco L."/>
            <person name="Fu Q."/>
            <person name="Gubbala S."/>
            <person name="Hale W."/>
            <person name="Han Y."/>
            <person name="Hemphill L."/>
            <person name="Highlander S.K."/>
            <person name="Hirani K."/>
            <person name="Hogues M."/>
            <person name="Jackson L."/>
            <person name="Jakkamsetti A."/>
            <person name="Javaid M."/>
            <person name="Jiang H."/>
            <person name="Korchina V."/>
            <person name="Kovar C."/>
            <person name="Lara F."/>
            <person name="Lee S."/>
            <person name="Mata R."/>
            <person name="Mathew T."/>
            <person name="Moen C."/>
            <person name="Morales K."/>
            <person name="Munidasa M."/>
            <person name="Nazareth L."/>
            <person name="Ngo R."/>
            <person name="Nguyen L."/>
            <person name="Okwuonu G."/>
            <person name="Ongeri F."/>
            <person name="Patil S."/>
            <person name="Petrosino J."/>
            <person name="Pham C."/>
            <person name="Pham P."/>
            <person name="Pu L.-L."/>
            <person name="Puazo M."/>
            <person name="Raj R."/>
            <person name="Reid J."/>
            <person name="Rouhana J."/>
            <person name="Saada N."/>
            <person name="Shang Y."/>
            <person name="Simmons D."/>
            <person name="Thornton R."/>
            <person name="Warren J."/>
            <person name="Weissenberger G."/>
            <person name="Zhang J."/>
            <person name="Zhang L."/>
            <person name="Zhou C."/>
            <person name="Zhu D."/>
            <person name="Muzny D."/>
            <person name="Worley K."/>
            <person name="Gibbs R."/>
        </authorList>
    </citation>
    <scope>NUCLEOTIDE SEQUENCE [LARGE SCALE GENOMIC DNA]</scope>
    <source>
        <strain evidence="3">LMS2-1</strain>
    </source>
</reference>
<dbReference type="AlphaFoldDB" id="C2JT01"/>
<dbReference type="InterPro" id="IPR013011">
    <property type="entry name" value="PTS_EIIB_2"/>
</dbReference>
<dbReference type="EC" id="2.7.1.69" evidence="3"/>
<dbReference type="EMBL" id="ACIZ01000006">
    <property type="protein sequence ID" value="EEN81833.1"/>
    <property type="molecule type" value="Genomic_DNA"/>
</dbReference>
<comment type="caution">
    <text evidence="3">The sequence shown here is derived from an EMBL/GenBank/DDBJ whole genome shotgun (WGS) entry which is preliminary data.</text>
</comment>
<evidence type="ECO:0000313" key="3">
    <source>
        <dbReference type="EMBL" id="EEN81833.1"/>
    </source>
</evidence>
<dbReference type="Proteomes" id="UP000004525">
    <property type="component" value="Unassembled WGS sequence"/>
</dbReference>
<dbReference type="PROSITE" id="PS51099">
    <property type="entry name" value="PTS_EIIB_TYPE_2"/>
    <property type="match status" value="1"/>
</dbReference>
<dbReference type="HOGENOM" id="CLU_159248_0_0_9"/>
<proteinExistence type="predicted"/>
<dbReference type="Gene3D" id="3.40.50.2300">
    <property type="match status" value="1"/>
</dbReference>
<dbReference type="InterPro" id="IPR003501">
    <property type="entry name" value="PTS_EIIB_2/3"/>
</dbReference>
<keyword evidence="4" id="KW-1185">Reference proteome</keyword>
<dbReference type="CDD" id="cd05563">
    <property type="entry name" value="PTS_IIB_ascorbate"/>
    <property type="match status" value="1"/>
</dbReference>